<evidence type="ECO:0000256" key="2">
    <source>
        <dbReference type="SAM" id="MobiDB-lite"/>
    </source>
</evidence>
<protein>
    <recommendedName>
        <fullName evidence="5">Outer membrane efflux protein</fullName>
    </recommendedName>
</protein>
<feature type="compositionally biased region" description="Low complexity" evidence="2">
    <location>
        <begin position="902"/>
        <end position="911"/>
    </location>
</feature>
<evidence type="ECO:0008006" key="5">
    <source>
        <dbReference type="Google" id="ProtNLM"/>
    </source>
</evidence>
<dbReference type="InterPro" id="IPR010131">
    <property type="entry name" value="MdtP/NodT-like"/>
</dbReference>
<keyword evidence="1" id="KW-0175">Coiled coil</keyword>
<feature type="region of interest" description="Disordered" evidence="2">
    <location>
        <begin position="901"/>
        <end position="923"/>
    </location>
</feature>
<sequence length="923" mass="105155">MLSCCKIYARLLVFFGVIAMLFTGCSRTFWREHADKDTYNAMADKFTDPRWNLPRVDVRADPRSRFYDGNDLDYAPLPPDDEAAHAYMYEMNGARGWRNLHKPKIRGWRGWHKFGQNFSVENPHWLASFGLKPEQLNQENKSLQPIEPAEASVESTNSEISLIAYEDNEDNIKEATDIVEERLVPTIEKMTLPQALELANINNRDYQTQIENLYLSALALTFDRFQFGVRFLGVGGARPSVNSTFQSAPPGVNDRLQTNSRFGLGQLLPTGAQWAIEIANDTIWLFQGQGRSTTASLLSYRLTQPLLLGAGRKVVLEGLTQQERDVLYQTRILARFRKTLFTDIVSGGSGYLGLIEQSQTIDNQKRNIFRLVQQLNVLREVASQSPENITETLEKLPPGFSIPKSLTEKLKYNSDLKLLIWNGELTKENGQQLLSLSREKNFQNAANEIIQRKKSKTVTLDVAVLESQLARSQNALKQSKRRLQDTLDAFKIQLGLPPDFQISIDESMLTQFQLIDPQLSKTEQELIDYVKIWAELDEQSEMAFIQRVIDGLSQLEKRIQKYGIEGIEADMIKVDQMIKSESTNKNSVRDLKRLLEDVARDKRLFRNIKTRQLAEAKEERKSLLQVVAAKKMNADEKRKVIRRIAELRETLLKITQSLQVIQIGQRVESVSLESFQMPLKAATSQGVHNRLDLMNSKAAVMDVRRRVEITANQLEAILDLKVEGDIRTPTGTRPFEFRSDQSSYRAGISFTAPLDQVLQRNNYRSALLDYQRARRTYMAAEDNVKLSIRQNWRQLRVLRENFEIARQAIRIAALQFDQAVEQTRNPKNANQGGNQGLNLLNALGSVLDAQNDFIGIWVNYERSRLNIHRDMGMMEIDSRGIWTDSYYLKIAGDSVEGDNTRLLSPSAKAPHLLPPPAPAAPAH</sequence>
<dbReference type="SUPFAM" id="SSF56954">
    <property type="entry name" value="Outer membrane efflux proteins (OEP)"/>
    <property type="match status" value="1"/>
</dbReference>
<evidence type="ECO:0000256" key="1">
    <source>
        <dbReference type="SAM" id="Coils"/>
    </source>
</evidence>
<reference evidence="4" key="1">
    <citation type="submission" date="2018-06" db="EMBL/GenBank/DDBJ databases">
        <authorList>
            <person name="Zhirakovskaya E."/>
        </authorList>
    </citation>
    <scope>NUCLEOTIDE SEQUENCE</scope>
</reference>
<gene>
    <name evidence="4" type="ORF">MNBD_PLANCTO02-2541</name>
</gene>
<dbReference type="EMBL" id="UOGL01000353">
    <property type="protein sequence ID" value="VAX39658.1"/>
    <property type="molecule type" value="Genomic_DNA"/>
</dbReference>
<feature type="coiled-coil region" evidence="1">
    <location>
        <begin position="606"/>
        <end position="633"/>
    </location>
</feature>
<evidence type="ECO:0000256" key="3">
    <source>
        <dbReference type="SAM" id="Phobius"/>
    </source>
</evidence>
<proteinExistence type="predicted"/>
<feature type="transmembrane region" description="Helical" evidence="3">
    <location>
        <begin position="7"/>
        <end position="30"/>
    </location>
</feature>
<feature type="compositionally biased region" description="Pro residues" evidence="2">
    <location>
        <begin position="912"/>
        <end position="923"/>
    </location>
</feature>
<name>A0A3B1DUB8_9ZZZZ</name>
<feature type="coiled-coil region" evidence="1">
    <location>
        <begin position="462"/>
        <end position="489"/>
    </location>
</feature>
<organism evidence="4">
    <name type="scientific">hydrothermal vent metagenome</name>
    <dbReference type="NCBI Taxonomy" id="652676"/>
    <lineage>
        <taxon>unclassified sequences</taxon>
        <taxon>metagenomes</taxon>
        <taxon>ecological metagenomes</taxon>
    </lineage>
</organism>
<dbReference type="PANTHER" id="PTHR30203:SF33">
    <property type="entry name" value="BLR4455 PROTEIN"/>
    <property type="match status" value="1"/>
</dbReference>
<keyword evidence="3" id="KW-0812">Transmembrane</keyword>
<keyword evidence="3" id="KW-0472">Membrane</keyword>
<dbReference type="AlphaFoldDB" id="A0A3B1DUB8"/>
<dbReference type="GO" id="GO:0015562">
    <property type="term" value="F:efflux transmembrane transporter activity"/>
    <property type="evidence" value="ECO:0007669"/>
    <property type="project" value="InterPro"/>
</dbReference>
<evidence type="ECO:0000313" key="4">
    <source>
        <dbReference type="EMBL" id="VAX39658.1"/>
    </source>
</evidence>
<dbReference type="PROSITE" id="PS51257">
    <property type="entry name" value="PROKAR_LIPOPROTEIN"/>
    <property type="match status" value="1"/>
</dbReference>
<keyword evidence="3" id="KW-1133">Transmembrane helix</keyword>
<accession>A0A3B1DUB8</accession>
<dbReference type="PANTHER" id="PTHR30203">
    <property type="entry name" value="OUTER MEMBRANE CATION EFFLUX PROTEIN"/>
    <property type="match status" value="1"/>
</dbReference>
<dbReference type="Gene3D" id="1.20.1600.10">
    <property type="entry name" value="Outer membrane efflux proteins (OEP)"/>
    <property type="match status" value="1"/>
</dbReference>